<dbReference type="InterPro" id="IPR050982">
    <property type="entry name" value="Auxin_biosynth/cation_transpt"/>
</dbReference>
<proteinExistence type="predicted"/>
<keyword evidence="1" id="KW-0560">Oxidoreductase</keyword>
<name>A0A8H4YZC8_9HYPO</name>
<dbReference type="InterPro" id="IPR036188">
    <property type="entry name" value="FAD/NAD-bd_sf"/>
</dbReference>
<dbReference type="GO" id="GO:0004497">
    <property type="term" value="F:monooxygenase activity"/>
    <property type="evidence" value="ECO:0007669"/>
    <property type="project" value="TreeGrafter"/>
</dbReference>
<accession>A0A8H4YZC8</accession>
<evidence type="ECO:0000256" key="1">
    <source>
        <dbReference type="ARBA" id="ARBA00023002"/>
    </source>
</evidence>
<dbReference type="PANTHER" id="PTHR43539:SF68">
    <property type="entry name" value="FLAVIN-BINDING MONOOXYGENASE-LIKE PROTEIN (AFU_ORTHOLOGUE AFUA_4G09220)"/>
    <property type="match status" value="1"/>
</dbReference>
<dbReference type="Gene3D" id="3.50.50.60">
    <property type="entry name" value="FAD/NAD(P)-binding domain"/>
    <property type="match status" value="2"/>
</dbReference>
<keyword evidence="3" id="KW-1185">Reference proteome</keyword>
<evidence type="ECO:0000313" key="3">
    <source>
        <dbReference type="Proteomes" id="UP000573603"/>
    </source>
</evidence>
<dbReference type="Proteomes" id="UP000573603">
    <property type="component" value="Unassembled WGS sequence"/>
</dbReference>
<reference evidence="2 3" key="1">
    <citation type="journal article" date="2020" name="BMC Genomics">
        <title>Correction to: Identification and distribution of gene clusters required for synthesis of sphingolipid metabolism inhibitors in diverse species of the filamentous fungus Fusarium.</title>
        <authorList>
            <person name="Kim H.S."/>
            <person name="Lohmar J.M."/>
            <person name="Busman M."/>
            <person name="Brown D.W."/>
            <person name="Naumann T.A."/>
            <person name="Divon H.H."/>
            <person name="Lysoe E."/>
            <person name="Uhlig S."/>
            <person name="Proctor R.H."/>
        </authorList>
    </citation>
    <scope>NUCLEOTIDE SEQUENCE [LARGE SCALE GENOMIC DNA]</scope>
    <source>
        <strain evidence="2 3">NRRL 25214</strain>
    </source>
</reference>
<comment type="caution">
    <text evidence="2">The sequence shown here is derived from an EMBL/GenBank/DDBJ whole genome shotgun (WGS) entry which is preliminary data.</text>
</comment>
<organism evidence="2 3">
    <name type="scientific">Fusarium anthophilum</name>
    <dbReference type="NCBI Taxonomy" id="48485"/>
    <lineage>
        <taxon>Eukaryota</taxon>
        <taxon>Fungi</taxon>
        <taxon>Dikarya</taxon>
        <taxon>Ascomycota</taxon>
        <taxon>Pezizomycotina</taxon>
        <taxon>Sordariomycetes</taxon>
        <taxon>Hypocreomycetidae</taxon>
        <taxon>Hypocreales</taxon>
        <taxon>Nectriaceae</taxon>
        <taxon>Fusarium</taxon>
        <taxon>Fusarium fujikuroi species complex</taxon>
    </lineage>
</organism>
<gene>
    <name evidence="2" type="ORF">FANTH_11114</name>
</gene>
<evidence type="ECO:0008006" key="4">
    <source>
        <dbReference type="Google" id="ProtNLM"/>
    </source>
</evidence>
<protein>
    <recommendedName>
        <fullName evidence="4">Flavin-containing monooxygenase</fullName>
    </recommendedName>
</protein>
<evidence type="ECO:0000313" key="2">
    <source>
        <dbReference type="EMBL" id="KAF5236822.1"/>
    </source>
</evidence>
<dbReference type="EMBL" id="JABEVY010000315">
    <property type="protein sequence ID" value="KAF5236822.1"/>
    <property type="molecule type" value="Genomic_DNA"/>
</dbReference>
<dbReference type="AlphaFoldDB" id="A0A8H4YZC8"/>
<sequence length="671" mass="73846">MTDSANIPESLHKSPFVNKHNIEKEMDVVTVEQPSTRDDCKEPPHTLQVSGKAFVRTPETKIEDLPGELPAAQIEASADPEAVAEQCVHSLNSFDPSVVAKNATWRDLFALTGTLRTLYGVDTITSTWKDVFAHHQMSDFELMPGTSKIVRLGPKHSWIAARFTFRTNGTPASLCSGQIGIVPFEDKWQIWMMTTILEELQGLPNPDFLTDAGIKSVQKAHDNGIDYEAVVVGAGFAGLCVAGRMKAMGVHYLLIDKNPKIGDNWTARYDSARFHTDKYYCDMPLGPIFRHGYDPFLSGKDLARGYREYAKKMGLHTCLSTVLRTSKFDDVSETWTLSLETDGRPWTLKTSNVVFATGAGGATPNWPVLAGRSVFEGKLLHSVDYKNASDWNGKKGVVIGSANTAHDIAEDMLAANMTVTMVQRGRTPVISIKSHNKWSNTLYNPTIPIEEADRQVMATPLNVTRLISLLGQQAQAAQEAEKFDSLERRGFRCERNADFWKLLTSRFGGHYMLVSTTCSKGSQLLTKACRDVGASQKIADGLIAVKSGAKIQSLTKTGLLFDDGSSIDADVIVVCTGFKTDMLEDVSKMVEPEVAEKLDHYWGLDEEGELRGAFKPLEHPGIYLIGGGVTHARFFSRFIALQIKASSIGRPLKVFKKGGPQSDNMQSGSRT</sequence>
<dbReference type="SUPFAM" id="SSF51905">
    <property type="entry name" value="FAD/NAD(P)-binding domain"/>
    <property type="match status" value="1"/>
</dbReference>
<dbReference type="GO" id="GO:0050660">
    <property type="term" value="F:flavin adenine dinucleotide binding"/>
    <property type="evidence" value="ECO:0007669"/>
    <property type="project" value="TreeGrafter"/>
</dbReference>
<dbReference type="PANTHER" id="PTHR43539">
    <property type="entry name" value="FLAVIN-BINDING MONOOXYGENASE-LIKE PROTEIN (AFU_ORTHOLOGUE AFUA_4G09220)"/>
    <property type="match status" value="1"/>
</dbReference>
<dbReference type="Pfam" id="PF13738">
    <property type="entry name" value="Pyr_redox_3"/>
    <property type="match status" value="1"/>
</dbReference>